<gene>
    <name evidence="9" type="ORF">OS493_035881</name>
</gene>
<evidence type="ECO:0000259" key="8">
    <source>
        <dbReference type="PROSITE" id="PS50118"/>
    </source>
</evidence>
<feature type="compositionally biased region" description="Low complexity" evidence="7">
    <location>
        <begin position="427"/>
        <end position="437"/>
    </location>
</feature>
<feature type="region of interest" description="Disordered" evidence="7">
    <location>
        <begin position="353"/>
        <end position="373"/>
    </location>
</feature>
<dbReference type="GO" id="GO:0005634">
    <property type="term" value="C:nucleus"/>
    <property type="evidence" value="ECO:0007669"/>
    <property type="project" value="UniProtKB-UniRule"/>
</dbReference>
<feature type="compositionally biased region" description="Polar residues" evidence="7">
    <location>
        <begin position="359"/>
        <end position="371"/>
    </location>
</feature>
<dbReference type="GO" id="GO:0000981">
    <property type="term" value="F:DNA-binding transcription factor activity, RNA polymerase II-specific"/>
    <property type="evidence" value="ECO:0007669"/>
    <property type="project" value="TreeGrafter"/>
</dbReference>
<feature type="region of interest" description="Disordered" evidence="7">
    <location>
        <begin position="521"/>
        <end position="578"/>
    </location>
</feature>
<feature type="region of interest" description="Disordered" evidence="7">
    <location>
        <begin position="1"/>
        <end position="24"/>
    </location>
</feature>
<feature type="region of interest" description="Disordered" evidence="7">
    <location>
        <begin position="840"/>
        <end position="879"/>
    </location>
</feature>
<dbReference type="Pfam" id="PF25981">
    <property type="entry name" value="HTH_Cic_C"/>
    <property type="match status" value="1"/>
</dbReference>
<evidence type="ECO:0000313" key="9">
    <source>
        <dbReference type="EMBL" id="KAJ7382300.1"/>
    </source>
</evidence>
<feature type="region of interest" description="Disordered" evidence="7">
    <location>
        <begin position="656"/>
        <end position="701"/>
    </location>
</feature>
<keyword evidence="3 6" id="KW-0238">DNA-binding</keyword>
<comment type="caution">
    <text evidence="9">The sequence shown here is derived from an EMBL/GenBank/DDBJ whole genome shotgun (WGS) entry which is preliminary data.</text>
</comment>
<accession>A0A9W9ZJ60</accession>
<dbReference type="InterPro" id="IPR052412">
    <property type="entry name" value="CC-Dev_Transcription_Reg"/>
</dbReference>
<dbReference type="FunFam" id="1.10.30.10:FF:000075">
    <property type="entry name" value="Capicua transcriptional repressor a"/>
    <property type="match status" value="1"/>
</dbReference>
<evidence type="ECO:0000256" key="1">
    <source>
        <dbReference type="ARBA" id="ARBA00022553"/>
    </source>
</evidence>
<dbReference type="EMBL" id="MU825929">
    <property type="protein sequence ID" value="KAJ7382300.1"/>
    <property type="molecule type" value="Genomic_DNA"/>
</dbReference>
<keyword evidence="4" id="KW-0804">Transcription</keyword>
<feature type="compositionally biased region" description="Basic and acidic residues" evidence="7">
    <location>
        <begin position="15"/>
        <end position="24"/>
    </location>
</feature>
<evidence type="ECO:0000256" key="4">
    <source>
        <dbReference type="ARBA" id="ARBA00023163"/>
    </source>
</evidence>
<feature type="region of interest" description="Disordered" evidence="7">
    <location>
        <begin position="286"/>
        <end position="306"/>
    </location>
</feature>
<protein>
    <recommendedName>
        <fullName evidence="8">HMG box domain-containing protein</fullName>
    </recommendedName>
</protein>
<dbReference type="Gene3D" id="1.10.30.10">
    <property type="entry name" value="High mobility group box domain"/>
    <property type="match status" value="1"/>
</dbReference>
<dbReference type="OrthoDB" id="2377365at2759"/>
<feature type="compositionally biased region" description="Basic residues" evidence="7">
    <location>
        <begin position="1"/>
        <end position="12"/>
    </location>
</feature>
<feature type="compositionally biased region" description="Polar residues" evidence="7">
    <location>
        <begin position="1357"/>
        <end position="1381"/>
    </location>
</feature>
<reference evidence="9" key="1">
    <citation type="submission" date="2023-01" db="EMBL/GenBank/DDBJ databases">
        <title>Genome assembly of the deep-sea coral Lophelia pertusa.</title>
        <authorList>
            <person name="Herrera S."/>
            <person name="Cordes E."/>
        </authorList>
    </citation>
    <scope>NUCLEOTIDE SEQUENCE</scope>
    <source>
        <strain evidence="9">USNM1676648</strain>
        <tissue evidence="9">Polyp</tissue>
    </source>
</reference>
<feature type="compositionally biased region" description="Low complexity" evidence="7">
    <location>
        <begin position="286"/>
        <end position="304"/>
    </location>
</feature>
<keyword evidence="5 6" id="KW-0539">Nucleus</keyword>
<feature type="compositionally biased region" description="Polar residues" evidence="7">
    <location>
        <begin position="1066"/>
        <end position="1078"/>
    </location>
</feature>
<dbReference type="InterPro" id="IPR058607">
    <property type="entry name" value="HMG-box_Cic-like"/>
</dbReference>
<feature type="region of interest" description="Disordered" evidence="7">
    <location>
        <begin position="788"/>
        <end position="819"/>
    </location>
</feature>
<dbReference type="CDD" id="cd21990">
    <property type="entry name" value="HMG-box_CIC-like"/>
    <property type="match status" value="1"/>
</dbReference>
<evidence type="ECO:0000256" key="7">
    <source>
        <dbReference type="SAM" id="MobiDB-lite"/>
    </source>
</evidence>
<feature type="region of interest" description="Disordered" evidence="7">
    <location>
        <begin position="97"/>
        <end position="118"/>
    </location>
</feature>
<evidence type="ECO:0000313" key="10">
    <source>
        <dbReference type="Proteomes" id="UP001163046"/>
    </source>
</evidence>
<keyword evidence="10" id="KW-1185">Reference proteome</keyword>
<dbReference type="PANTHER" id="PTHR13059:SF13">
    <property type="entry name" value="PROTEIN CAPICUA HOMOLOG"/>
    <property type="match status" value="1"/>
</dbReference>
<dbReference type="InterPro" id="IPR009071">
    <property type="entry name" value="HMG_box_dom"/>
</dbReference>
<keyword evidence="2" id="KW-0805">Transcription regulation</keyword>
<evidence type="ECO:0000256" key="2">
    <source>
        <dbReference type="ARBA" id="ARBA00023015"/>
    </source>
</evidence>
<evidence type="ECO:0000256" key="6">
    <source>
        <dbReference type="PROSITE-ProRule" id="PRU00267"/>
    </source>
</evidence>
<feature type="DNA-binding region" description="HMG box" evidence="6">
    <location>
        <begin position="716"/>
        <end position="784"/>
    </location>
</feature>
<dbReference type="InterPro" id="IPR058606">
    <property type="entry name" value="HTH_Cic_C"/>
</dbReference>
<dbReference type="InterPro" id="IPR036910">
    <property type="entry name" value="HMG_box_dom_sf"/>
</dbReference>
<feature type="compositionally biased region" description="Low complexity" evidence="7">
    <location>
        <begin position="1083"/>
        <end position="1096"/>
    </location>
</feature>
<feature type="region of interest" description="Disordered" evidence="7">
    <location>
        <begin position="1579"/>
        <end position="1601"/>
    </location>
</feature>
<dbReference type="GO" id="GO:0000977">
    <property type="term" value="F:RNA polymerase II transcription regulatory region sequence-specific DNA binding"/>
    <property type="evidence" value="ECO:0007669"/>
    <property type="project" value="TreeGrafter"/>
</dbReference>
<feature type="region of interest" description="Disordered" evidence="7">
    <location>
        <begin position="1029"/>
        <end position="1096"/>
    </location>
</feature>
<evidence type="ECO:0000256" key="3">
    <source>
        <dbReference type="ARBA" id="ARBA00023125"/>
    </source>
</evidence>
<name>A0A9W9ZJ60_9CNID</name>
<keyword evidence="1" id="KW-0597">Phosphoprotein</keyword>
<organism evidence="9 10">
    <name type="scientific">Desmophyllum pertusum</name>
    <dbReference type="NCBI Taxonomy" id="174260"/>
    <lineage>
        <taxon>Eukaryota</taxon>
        <taxon>Metazoa</taxon>
        <taxon>Cnidaria</taxon>
        <taxon>Anthozoa</taxon>
        <taxon>Hexacorallia</taxon>
        <taxon>Scleractinia</taxon>
        <taxon>Caryophylliina</taxon>
        <taxon>Caryophylliidae</taxon>
        <taxon>Desmophyllum</taxon>
    </lineage>
</organism>
<feature type="region of interest" description="Disordered" evidence="7">
    <location>
        <begin position="417"/>
        <end position="437"/>
    </location>
</feature>
<dbReference type="PROSITE" id="PS50118">
    <property type="entry name" value="HMG_BOX_2"/>
    <property type="match status" value="1"/>
</dbReference>
<dbReference type="Pfam" id="PF00505">
    <property type="entry name" value="HMG_box"/>
    <property type="match status" value="1"/>
</dbReference>
<dbReference type="SMART" id="SM00398">
    <property type="entry name" value="HMG"/>
    <property type="match status" value="1"/>
</dbReference>
<feature type="compositionally biased region" description="Polar residues" evidence="7">
    <location>
        <begin position="850"/>
        <end position="859"/>
    </location>
</feature>
<proteinExistence type="predicted"/>
<dbReference type="Proteomes" id="UP001163046">
    <property type="component" value="Unassembled WGS sequence"/>
</dbReference>
<feature type="region of interest" description="Disordered" evidence="7">
    <location>
        <begin position="1357"/>
        <end position="1404"/>
    </location>
</feature>
<feature type="domain" description="HMG box" evidence="8">
    <location>
        <begin position="716"/>
        <end position="784"/>
    </location>
</feature>
<sequence>MNRKGRIRRGNPARKSNEYTENTKIEQCDNQDILNVNNQLPRISAKRNLSKEIEDESHCDRQNFHLREENMNSNGNFVRDAFVPPKCSTTPAVSITQGSDFKAKSPQKRKKGFDEGNPLIHKKISSGCEASDANNYSASSTVARHLAYLESTNGTNNFLDDENTDSAISDEEIEGANGYGRVNNQHKTPKRPISANRAENIVSRTPTPTQQKYKKGDIVQMENGVRKKFNGKQWRRLCSREGCNKESQRRGYCSRHLSLKGKSLTKGIGIPGQKKGKLHGKELTWESGNESEGSVEGEVSSKGSANHKDLNDKEAEAAFSLVSLSNSRCVTPFSNPATPLPISPGPGQCPSPSPYSSCFTNRSTTPGQHRSVTPVRTWATATPRSGRSSSAELLSPFFPNGLSLSNAVSPDSGILCRDESGSRASNTSSLMSPLPLLSPITPTKRTFSPISPPAGSCRSFSPIPCTPPAISGKRTFCPVSLPAPSAITPPRDKTGRVMYSPIPTQPLPLTSNSTFLPFLQETNKKGQPDHGDDDTPSTSYSDTAEEDIESKGPNGLRLTKGHGLCTKGQKEQRDGDSAQLIPKVHIPPVQVNTIQISAYPWQCLVPQLVNVVANSLSQQDTCDVVTSQEWSKSAANEQSKMDSTESVGNILLSGVEGVNQGTAGGDRRTESRGPTGGGPNTRKRTRSASFSGQDEGKPAAKIQASCYQSRQDKEHIRRPMNAFMIFSKRHRALVHQKHPHQDNRTVSKILGEWWYNLGPKDKQKYVDLAAQVKEAHFRAYPHWKWCTKDRKKSPRKVSDRTESGDSMGGEDGGEFHSDMAAVDNEGQDGVFDNDCEETTAAKPRLRSKRSQSTPANQQEPCLKDVHRPYTPQPPPPTQHSLFELAQMCSELDDKTVPSARPQVAEDKHITFEQGANDTMSESEDDDIGSEELMCNENIDVNDKESDESDDEELTNRVFPQQRFSPVPFTGRRSQTPDIGKIRYSPIEFPAKRAVTPNIYEQMIAKNHSRELSDTSTKPPSKMVDFGFRAPKGLPHSNKSTDKSESTTSLSGRFVRPKMPMAKSHSPGLTVSGYFQPTGSVFRPSQPSSSSTTSKLTPSTCETALKAVVSSSMDVSHSSFSQPALFPSNFTKFSPGVNMSSTSNLGSNAALGLQAKSPVASYKGSCHGGLAVSTNQTVKLMNSTSFQRVPFLSQKETGLLNTGSVTTRPLTTMQVPISTAVPIATPVTWPGIPVSSSLAPLTVSVATHSAPPFHQPIKSNSVLSPGAKGLHLKPIVPLLSPPLMATSPSGLSNGEKTTGRVLLAKKPAPLSAPLHGQTVVKRSMVVDVKQAFPSHGGMGYYNVSPIALHTNPGVVSTLLQSPLKPTQGTSTRPAHGHNTSVPPRSALLSPRLATPSTSQLSPKGGKFFSGPYPKVATPSTSCVVSHTVTPSSHRLPSKPQATLEQTVLCPVDAQAAQQVACSGDDDLKAQASKTILKRYIADGMEEVLSEVNFERQFAELPEYIPYHRQGRDGKSTNIRRALMTGSILSDDAAQTTTHSQERWSSAAYSAGDGSHGAGLRCSSMPSLEALAEVAALEQGPGLDKDDKAEPSSPNLSHKKPVDQRRSVVLQLFHDHGYFPSDGVTSVFQQRHADLFLTKAALQLKIREVRQKIMHKSGGNNK</sequence>
<dbReference type="SUPFAM" id="SSF47095">
    <property type="entry name" value="HMG-box"/>
    <property type="match status" value="1"/>
</dbReference>
<evidence type="ECO:0000256" key="5">
    <source>
        <dbReference type="ARBA" id="ARBA00023242"/>
    </source>
</evidence>
<dbReference type="PANTHER" id="PTHR13059">
    <property type="entry name" value="HMG-BOX TRANSCRIPTION FACTOR BBX"/>
    <property type="match status" value="1"/>
</dbReference>